<dbReference type="OrthoDB" id="7056808at2"/>
<protein>
    <submittedName>
        <fullName evidence="1">Uncharacterized protein</fullName>
    </submittedName>
</protein>
<reference evidence="1 3" key="1">
    <citation type="submission" date="2018-09" db="EMBL/GenBank/DDBJ databases">
        <title>Phylogeny of the Shewanellaceae, and recommendation for two new genera, Pseudoshewanella and Parashewanella.</title>
        <authorList>
            <person name="Wang G."/>
        </authorList>
    </citation>
    <scope>NUCLEOTIDE SEQUENCE [LARGE SCALE GENOMIC DNA]</scope>
    <source>
        <strain evidence="1 3">C51</strain>
    </source>
</reference>
<proteinExistence type="predicted"/>
<gene>
    <name evidence="2" type="ORF">D5018_20065</name>
    <name evidence="1" type="ORF">D5018_20405</name>
</gene>
<name>A0A3L8PR39_9GAMM</name>
<evidence type="ECO:0000313" key="1">
    <source>
        <dbReference type="EMBL" id="RLV57847.1"/>
    </source>
</evidence>
<dbReference type="EMBL" id="QZEI01000131">
    <property type="protein sequence ID" value="RLV57847.1"/>
    <property type="molecule type" value="Genomic_DNA"/>
</dbReference>
<dbReference type="EMBL" id="QZEI01000120">
    <property type="protein sequence ID" value="RLV57915.1"/>
    <property type="molecule type" value="Genomic_DNA"/>
</dbReference>
<organism evidence="1 3">
    <name type="scientific">Parashewanella curva</name>
    <dbReference type="NCBI Taxonomy" id="2338552"/>
    <lineage>
        <taxon>Bacteria</taxon>
        <taxon>Pseudomonadati</taxon>
        <taxon>Pseudomonadota</taxon>
        <taxon>Gammaproteobacteria</taxon>
        <taxon>Alteromonadales</taxon>
        <taxon>Shewanellaceae</taxon>
        <taxon>Parashewanella</taxon>
    </lineage>
</organism>
<evidence type="ECO:0000313" key="3">
    <source>
        <dbReference type="Proteomes" id="UP000281474"/>
    </source>
</evidence>
<dbReference type="Proteomes" id="UP000281474">
    <property type="component" value="Unassembled WGS sequence"/>
</dbReference>
<keyword evidence="3" id="KW-1185">Reference proteome</keyword>
<dbReference type="AlphaFoldDB" id="A0A3L8PR39"/>
<sequence>MKCWAKTVSECCGIQSREHYLTKGLFSDKFLNVRNARFLTGDKVIPKNELTKKCLCKKHNELLAPYDNEAIKFGKALEYAGKLSLKRRKSVTIQPI</sequence>
<evidence type="ECO:0000313" key="2">
    <source>
        <dbReference type="EMBL" id="RLV57915.1"/>
    </source>
</evidence>
<comment type="caution">
    <text evidence="1">The sequence shown here is derived from an EMBL/GenBank/DDBJ whole genome shotgun (WGS) entry which is preliminary data.</text>
</comment>
<accession>A0A3L8PR39</accession>